<reference evidence="2" key="1">
    <citation type="submission" date="2022-11" db="UniProtKB">
        <authorList>
            <consortium name="WormBaseParasite"/>
        </authorList>
    </citation>
    <scope>IDENTIFICATION</scope>
</reference>
<sequence length="176" mass="19824">MLLDDGFTELPKTDKIRRGEVVFNREQAKFSISKDYRFLIDEPSTRVKTLIEEWILKDLLGGSDARNVWYTFNTTLGERGNGSFYVHTSNPSFGIWNSYQFLSVRTARDRLSAAHALLIFKDKEIRSHCYSLILLTCYGSHTLGGSFSTTDCTALHACCDCISARHKNRGLGASLG</sequence>
<protein>
    <submittedName>
        <fullName evidence="2">Uncharacterized protein</fullName>
    </submittedName>
</protein>
<name>A0A915IQR7_ROMCU</name>
<keyword evidence="1" id="KW-1185">Reference proteome</keyword>
<proteinExistence type="predicted"/>
<evidence type="ECO:0000313" key="1">
    <source>
        <dbReference type="Proteomes" id="UP000887565"/>
    </source>
</evidence>
<dbReference type="AlphaFoldDB" id="A0A915IQR7"/>
<organism evidence="1 2">
    <name type="scientific">Romanomermis culicivorax</name>
    <name type="common">Nematode worm</name>
    <dbReference type="NCBI Taxonomy" id="13658"/>
    <lineage>
        <taxon>Eukaryota</taxon>
        <taxon>Metazoa</taxon>
        <taxon>Ecdysozoa</taxon>
        <taxon>Nematoda</taxon>
        <taxon>Enoplea</taxon>
        <taxon>Dorylaimia</taxon>
        <taxon>Mermithida</taxon>
        <taxon>Mermithoidea</taxon>
        <taxon>Mermithidae</taxon>
        <taxon>Romanomermis</taxon>
    </lineage>
</organism>
<evidence type="ECO:0000313" key="2">
    <source>
        <dbReference type="WBParaSite" id="nRc.2.0.1.t15754-RA"/>
    </source>
</evidence>
<dbReference type="Proteomes" id="UP000887565">
    <property type="component" value="Unplaced"/>
</dbReference>
<accession>A0A915IQR7</accession>
<dbReference type="WBParaSite" id="nRc.2.0.1.t15754-RA">
    <property type="protein sequence ID" value="nRc.2.0.1.t15754-RA"/>
    <property type="gene ID" value="nRc.2.0.1.g15754"/>
</dbReference>